<dbReference type="RefSeq" id="WP_394838876.1">
    <property type="nucleotide sequence ID" value="NZ_CP089929.1"/>
</dbReference>
<accession>A0ABZ2LFP5</accession>
<evidence type="ECO:0000256" key="1">
    <source>
        <dbReference type="ARBA" id="ARBA00001946"/>
    </source>
</evidence>
<dbReference type="SUPFAM" id="SSF48576">
    <property type="entry name" value="Terpenoid synthases"/>
    <property type="match status" value="1"/>
</dbReference>
<keyword evidence="3 6" id="KW-0808">Transferase</keyword>
<comment type="similarity">
    <text evidence="2 6">Belongs to the FPP/GGPP synthase family.</text>
</comment>
<dbReference type="Gene3D" id="1.10.600.10">
    <property type="entry name" value="Farnesyl Diphosphate Synthase"/>
    <property type="match status" value="1"/>
</dbReference>
<comment type="cofactor">
    <cofactor evidence="1">
        <name>Mg(2+)</name>
        <dbReference type="ChEBI" id="CHEBI:18420"/>
    </cofactor>
</comment>
<reference evidence="7" key="1">
    <citation type="submission" date="2021-12" db="EMBL/GenBank/DDBJ databases">
        <title>Discovery of the Pendulisporaceae a myxobacterial family with distinct sporulation behavior and unique specialized metabolism.</title>
        <authorList>
            <person name="Garcia R."/>
            <person name="Popoff A."/>
            <person name="Bader C.D."/>
            <person name="Loehr J."/>
            <person name="Walesch S."/>
            <person name="Walt C."/>
            <person name="Boldt J."/>
            <person name="Bunk B."/>
            <person name="Haeckl F.J.F.P.J."/>
            <person name="Gunesch A.P."/>
            <person name="Birkelbach J."/>
            <person name="Nuebel U."/>
            <person name="Pietschmann T."/>
            <person name="Bach T."/>
            <person name="Mueller R."/>
        </authorList>
    </citation>
    <scope>NUCLEOTIDE SEQUENCE</scope>
    <source>
        <strain evidence="7">MSr11367</strain>
    </source>
</reference>
<dbReference type="InterPro" id="IPR033749">
    <property type="entry name" value="Polyprenyl_synt_CS"/>
</dbReference>
<organism evidence="7 8">
    <name type="scientific">Pendulispora rubella</name>
    <dbReference type="NCBI Taxonomy" id="2741070"/>
    <lineage>
        <taxon>Bacteria</taxon>
        <taxon>Pseudomonadati</taxon>
        <taxon>Myxococcota</taxon>
        <taxon>Myxococcia</taxon>
        <taxon>Myxococcales</taxon>
        <taxon>Sorangiineae</taxon>
        <taxon>Pendulisporaceae</taxon>
        <taxon>Pendulispora</taxon>
    </lineage>
</organism>
<dbReference type="PANTHER" id="PTHR12001:SF69">
    <property type="entry name" value="ALL TRANS-POLYPRENYL-DIPHOSPHATE SYNTHASE PDSS1"/>
    <property type="match status" value="1"/>
</dbReference>
<dbReference type="EMBL" id="CP089983">
    <property type="protein sequence ID" value="WXB09205.1"/>
    <property type="molecule type" value="Genomic_DNA"/>
</dbReference>
<evidence type="ECO:0000313" key="8">
    <source>
        <dbReference type="Proteomes" id="UP001374803"/>
    </source>
</evidence>
<evidence type="ECO:0000313" key="7">
    <source>
        <dbReference type="EMBL" id="WXB09205.1"/>
    </source>
</evidence>
<keyword evidence="5" id="KW-0460">Magnesium</keyword>
<evidence type="ECO:0000256" key="4">
    <source>
        <dbReference type="ARBA" id="ARBA00022723"/>
    </source>
</evidence>
<evidence type="ECO:0000256" key="3">
    <source>
        <dbReference type="ARBA" id="ARBA00022679"/>
    </source>
</evidence>
<name>A0ABZ2LFP5_9BACT</name>
<evidence type="ECO:0000256" key="2">
    <source>
        <dbReference type="ARBA" id="ARBA00006706"/>
    </source>
</evidence>
<dbReference type="PANTHER" id="PTHR12001">
    <property type="entry name" value="GERANYLGERANYL PYROPHOSPHATE SYNTHASE"/>
    <property type="match status" value="1"/>
</dbReference>
<dbReference type="InterPro" id="IPR008949">
    <property type="entry name" value="Isoprenoid_synthase_dom_sf"/>
</dbReference>
<proteinExistence type="inferred from homology"/>
<keyword evidence="4" id="KW-0479">Metal-binding</keyword>
<sequence>MNSVTLLQETAIPERVGTRAAQRIADVASLFAEDMTFVEDELSRAVRTGLNPATDSAAHLLDAGGKRVRPLTVLLAASCFGATMTQAVRELAVVAELVHLATLLHDDVIDDGMERRGHPAARRVWGNAVSVLAGDLLLTHALERTSAAVRHGGDASALTDLITTLRRLVDGEVVQLRSRSRLDLEEATYFRVVRDKTASLFGWAARVGARSGGASEAAAQSFGVFGEHVGIAFQLVDDCLDYAGDPEVTGKTLLIDLHEGKVTLPLIRAVAGGFGRAEDVERAKTGDDAACLRLAQAVRSSGACDAVREIARDHTNRALSALHGASPEGTSRELLAAVARELTGRTK</sequence>
<dbReference type="Proteomes" id="UP001374803">
    <property type="component" value="Chromosome"/>
</dbReference>
<dbReference type="Pfam" id="PF00348">
    <property type="entry name" value="polyprenyl_synt"/>
    <property type="match status" value="1"/>
</dbReference>
<evidence type="ECO:0000256" key="6">
    <source>
        <dbReference type="RuleBase" id="RU004466"/>
    </source>
</evidence>
<dbReference type="SFLD" id="SFLDS00005">
    <property type="entry name" value="Isoprenoid_Synthase_Type_I"/>
    <property type="match status" value="1"/>
</dbReference>
<gene>
    <name evidence="7" type="ORF">LVJ94_18460</name>
</gene>
<protein>
    <submittedName>
        <fullName evidence="7">Polyprenyl synthetase family protein</fullName>
    </submittedName>
</protein>
<dbReference type="InterPro" id="IPR000092">
    <property type="entry name" value="Polyprenyl_synt"/>
</dbReference>
<keyword evidence="8" id="KW-1185">Reference proteome</keyword>
<dbReference type="PROSITE" id="PS00723">
    <property type="entry name" value="POLYPRENYL_SYNTHASE_1"/>
    <property type="match status" value="1"/>
</dbReference>
<dbReference type="CDD" id="cd00685">
    <property type="entry name" value="Trans_IPPS_HT"/>
    <property type="match status" value="1"/>
</dbReference>
<evidence type="ECO:0000256" key="5">
    <source>
        <dbReference type="ARBA" id="ARBA00022842"/>
    </source>
</evidence>